<evidence type="ECO:0000313" key="7">
    <source>
        <dbReference type="EMBL" id="MFC7319260.1"/>
    </source>
</evidence>
<keyword evidence="8" id="KW-1185">Reference proteome</keyword>
<feature type="domain" description="SF3 helicase" evidence="6">
    <location>
        <begin position="3"/>
        <end position="160"/>
    </location>
</feature>
<dbReference type="InterPro" id="IPR004968">
    <property type="entry name" value="DNA_primase/NTPase_C"/>
</dbReference>
<evidence type="ECO:0000256" key="2">
    <source>
        <dbReference type="ARBA" id="ARBA00022801"/>
    </source>
</evidence>
<dbReference type="GO" id="GO:0016787">
    <property type="term" value="F:hydrolase activity"/>
    <property type="evidence" value="ECO:0007669"/>
    <property type="project" value="UniProtKB-KW"/>
</dbReference>
<evidence type="ECO:0000259" key="6">
    <source>
        <dbReference type="PROSITE" id="PS51206"/>
    </source>
</evidence>
<dbReference type="InterPro" id="IPR014015">
    <property type="entry name" value="Helicase_SF3_DNA-vir"/>
</dbReference>
<dbReference type="GO" id="GO:0004386">
    <property type="term" value="F:helicase activity"/>
    <property type="evidence" value="ECO:0007669"/>
    <property type="project" value="UniProtKB-KW"/>
</dbReference>
<evidence type="ECO:0000256" key="5">
    <source>
        <dbReference type="SAM" id="MobiDB-lite"/>
    </source>
</evidence>
<feature type="compositionally biased region" description="Acidic residues" evidence="5">
    <location>
        <begin position="310"/>
        <end position="331"/>
    </location>
</feature>
<evidence type="ECO:0000256" key="1">
    <source>
        <dbReference type="ARBA" id="ARBA00022741"/>
    </source>
</evidence>
<dbReference type="Pfam" id="PF03288">
    <property type="entry name" value="Pox_D5"/>
    <property type="match status" value="1"/>
</dbReference>
<dbReference type="PROSITE" id="PS51206">
    <property type="entry name" value="SF3_HELICASE_1"/>
    <property type="match status" value="1"/>
</dbReference>
<dbReference type="PANTHER" id="PTHR35372:SF2">
    <property type="entry name" value="SF3 HELICASE DOMAIN-CONTAINING PROTEIN"/>
    <property type="match status" value="1"/>
</dbReference>
<dbReference type="InterPro" id="IPR051620">
    <property type="entry name" value="ORF904-like_C"/>
</dbReference>
<protein>
    <submittedName>
        <fullName evidence="7">Phage/plasmid primase, P4 family</fullName>
    </submittedName>
</protein>
<keyword evidence="1" id="KW-0547">Nucleotide-binding</keyword>
<dbReference type="SUPFAM" id="SSF52540">
    <property type="entry name" value="P-loop containing nucleoside triphosphate hydrolases"/>
    <property type="match status" value="1"/>
</dbReference>
<dbReference type="InterPro" id="IPR045455">
    <property type="entry name" value="NrS-1_pol-like_helicase"/>
</dbReference>
<comment type="caution">
    <text evidence="7">The sequence shown here is derived from an EMBL/GenBank/DDBJ whole genome shotgun (WGS) entry which is preliminary data.</text>
</comment>
<name>A0ABD6AFW1_9EURY</name>
<dbReference type="AlphaFoldDB" id="A0ABD6AFW1"/>
<keyword evidence="4" id="KW-0067">ATP-binding</keyword>
<reference evidence="7 8" key="1">
    <citation type="journal article" date="2019" name="Int. J. Syst. Evol. Microbiol.">
        <title>The Global Catalogue of Microorganisms (GCM) 10K type strain sequencing project: providing services to taxonomists for standard genome sequencing and annotation.</title>
        <authorList>
            <consortium name="The Broad Institute Genomics Platform"/>
            <consortium name="The Broad Institute Genome Sequencing Center for Infectious Disease"/>
            <person name="Wu L."/>
            <person name="Ma J."/>
        </authorList>
    </citation>
    <scope>NUCLEOTIDE SEQUENCE [LARGE SCALE GENOMIC DNA]</scope>
    <source>
        <strain evidence="7 8">PSR21</strain>
    </source>
</reference>
<dbReference type="Proteomes" id="UP001596547">
    <property type="component" value="Unassembled WGS sequence"/>
</dbReference>
<feature type="non-terminal residue" evidence="7">
    <location>
        <position position="1"/>
    </location>
</feature>
<accession>A0ABD6AFW1</accession>
<dbReference type="EMBL" id="JBHTBF010000008">
    <property type="protein sequence ID" value="MFC7319260.1"/>
    <property type="molecule type" value="Genomic_DNA"/>
</dbReference>
<keyword evidence="2" id="KW-0378">Hydrolase</keyword>
<gene>
    <name evidence="7" type="ORF">ACFQPE_21045</name>
</gene>
<sequence>REEDKRTMLEMVGHALWPRYDYEKFLILFGKGSNGKTTFFNVVTDLLGADNVAEHELQSLAENRFATADLYGKLANMAADMSGAKVTDVSKLKALTGGDRIMAERKGEQGFSFRNTATLMFGVNQPPAFGERLHSIQRRIVPVHLPYNFTTEADDGNPDAKKEGFVESMTTDEELSGLLNAALDGLDRLREHGDVSLPETGEERLEYYEKFSDPIKQFRVECLDNQRGYELPKAVVYQTYVRFCEANDFAPRDQRVFWRVLGQTTFTVDEYRPRVDGEQIRTLRAATLTSEGAQHIPPTMAHQVTLPFDDMADVDDTDRDDDADGDGDGDGDGQPTERSTVHDETPLADLSVADGYTTVTVEVLGFEENTAERGPAYSGTVRDATDMVDVIDFAGVAELAGLEAGKCYRISGTKLEIHDKYGPQLTFSEYATEVAEIQQGVGTTERGDRGANADLAESTDATDQAVTDGGATASDTPDAGGTTGEETPPESPDASSAVPDDATSTRADAVRLRELIEQAGSDGRLPRGELLAKATQWRGMDPETAETALATALTTGVLQEPETGVYEVV</sequence>
<dbReference type="GO" id="GO:0005524">
    <property type="term" value="F:ATP binding"/>
    <property type="evidence" value="ECO:0007669"/>
    <property type="project" value="UniProtKB-KW"/>
</dbReference>
<keyword evidence="3" id="KW-0347">Helicase</keyword>
<dbReference type="RefSeq" id="WP_379794889.1">
    <property type="nucleotide sequence ID" value="NZ_JBHTBF010000008.1"/>
</dbReference>
<feature type="region of interest" description="Disordered" evidence="5">
    <location>
        <begin position="299"/>
        <end position="345"/>
    </location>
</feature>
<dbReference type="InterPro" id="IPR027417">
    <property type="entry name" value="P-loop_NTPase"/>
</dbReference>
<dbReference type="PANTHER" id="PTHR35372">
    <property type="entry name" value="ATP BINDING PROTEIN-RELATED"/>
    <property type="match status" value="1"/>
</dbReference>
<proteinExistence type="predicted"/>
<organism evidence="7 8">
    <name type="scientific">Halomarina halobia</name>
    <dbReference type="NCBI Taxonomy" id="3033386"/>
    <lineage>
        <taxon>Archaea</taxon>
        <taxon>Methanobacteriati</taxon>
        <taxon>Methanobacteriota</taxon>
        <taxon>Stenosarchaea group</taxon>
        <taxon>Halobacteria</taxon>
        <taxon>Halobacteriales</taxon>
        <taxon>Natronomonadaceae</taxon>
        <taxon>Halomarina</taxon>
    </lineage>
</organism>
<evidence type="ECO:0000313" key="8">
    <source>
        <dbReference type="Proteomes" id="UP001596547"/>
    </source>
</evidence>
<dbReference type="InterPro" id="IPR006500">
    <property type="entry name" value="Helicase_put_C_phage/plasmid"/>
</dbReference>
<evidence type="ECO:0000256" key="3">
    <source>
        <dbReference type="ARBA" id="ARBA00022806"/>
    </source>
</evidence>
<dbReference type="NCBIfam" id="TIGR01613">
    <property type="entry name" value="primase_Cterm"/>
    <property type="match status" value="1"/>
</dbReference>
<feature type="region of interest" description="Disordered" evidence="5">
    <location>
        <begin position="439"/>
        <end position="505"/>
    </location>
</feature>
<dbReference type="Gene3D" id="3.40.50.300">
    <property type="entry name" value="P-loop containing nucleotide triphosphate hydrolases"/>
    <property type="match status" value="1"/>
</dbReference>
<evidence type="ECO:0000256" key="4">
    <source>
        <dbReference type="ARBA" id="ARBA00022840"/>
    </source>
</evidence>
<dbReference type="Pfam" id="PF19263">
    <property type="entry name" value="DUF5906"/>
    <property type="match status" value="1"/>
</dbReference>